<keyword evidence="4 9" id="KW-1133">Transmembrane helix</keyword>
<dbReference type="PANTHER" id="PTHR15948:SF0">
    <property type="entry name" value="GOLGI PH REGULATOR A-RELATED"/>
    <property type="match status" value="1"/>
</dbReference>
<dbReference type="CTD" id="6752903"/>
<protein>
    <recommendedName>
        <fullName evidence="14">Abscisic acid G-protein coupled receptor-like domain-containing protein</fullName>
    </recommendedName>
</protein>
<comment type="catalytic activity">
    <reaction evidence="8">
        <text>fluoride(in) = fluoride(out)</text>
        <dbReference type="Rhea" id="RHEA:76159"/>
        <dbReference type="ChEBI" id="CHEBI:17051"/>
    </reaction>
</comment>
<feature type="domain" description="Abscisic acid G-protein coupled receptor-like" evidence="10">
    <location>
        <begin position="275"/>
        <end position="444"/>
    </location>
</feature>
<dbReference type="AlphaFoldDB" id="B3RTM1"/>
<dbReference type="Pfam" id="PF12430">
    <property type="entry name" value="ABA_GPCR"/>
    <property type="match status" value="1"/>
</dbReference>
<dbReference type="InterPro" id="IPR015672">
    <property type="entry name" value="GPHR/GTG"/>
</dbReference>
<keyword evidence="3 9" id="KW-0812">Transmembrane</keyword>
<feature type="transmembrane region" description="Helical" evidence="9">
    <location>
        <begin position="38"/>
        <end position="59"/>
    </location>
</feature>
<feature type="transmembrane region" description="Helical" evidence="9">
    <location>
        <begin position="286"/>
        <end position="308"/>
    </location>
</feature>
<evidence type="ECO:0000256" key="5">
    <source>
        <dbReference type="ARBA" id="ARBA00023136"/>
    </source>
</evidence>
<dbReference type="InterPro" id="IPR025969">
    <property type="entry name" value="ABA_GPCR_dom"/>
</dbReference>
<keyword evidence="13" id="KW-1185">Reference proteome</keyword>
<dbReference type="EMBL" id="DS985244">
    <property type="protein sequence ID" value="EDV26153.1"/>
    <property type="molecule type" value="Genomic_DNA"/>
</dbReference>
<comment type="catalytic activity">
    <reaction evidence="7">
        <text>bromide(in) = bromide(out)</text>
        <dbReference type="Rhea" id="RHEA:75383"/>
        <dbReference type="ChEBI" id="CHEBI:15858"/>
    </reaction>
</comment>
<dbReference type="GeneID" id="6752903"/>
<evidence type="ECO:0000259" key="11">
    <source>
        <dbReference type="Pfam" id="PF12537"/>
    </source>
</evidence>
<feature type="transmembrane region" description="Helical" evidence="9">
    <location>
        <begin position="149"/>
        <end position="171"/>
    </location>
</feature>
<name>B3RTM1_TRIAD</name>
<feature type="transmembrane region" description="Helical" evidence="9">
    <location>
        <begin position="6"/>
        <end position="26"/>
    </location>
</feature>
<evidence type="ECO:0000256" key="2">
    <source>
        <dbReference type="ARBA" id="ARBA00009478"/>
    </source>
</evidence>
<dbReference type="OMA" id="FSVYCVY"/>
<evidence type="ECO:0000256" key="3">
    <source>
        <dbReference type="ARBA" id="ARBA00022692"/>
    </source>
</evidence>
<feature type="transmembrane region" description="Helical" evidence="9">
    <location>
        <begin position="111"/>
        <end position="129"/>
    </location>
</feature>
<evidence type="ECO:0000256" key="9">
    <source>
        <dbReference type="SAM" id="Phobius"/>
    </source>
</evidence>
<reference evidence="12 13" key="1">
    <citation type="journal article" date="2008" name="Nature">
        <title>The Trichoplax genome and the nature of placozoans.</title>
        <authorList>
            <person name="Srivastava M."/>
            <person name="Begovic E."/>
            <person name="Chapman J."/>
            <person name="Putnam N.H."/>
            <person name="Hellsten U."/>
            <person name="Kawashima T."/>
            <person name="Kuo A."/>
            <person name="Mitros T."/>
            <person name="Salamov A."/>
            <person name="Carpenter M.L."/>
            <person name="Signorovitch A.Y."/>
            <person name="Moreno M.A."/>
            <person name="Kamm K."/>
            <person name="Grimwood J."/>
            <person name="Schmutz J."/>
            <person name="Shapiro H."/>
            <person name="Grigoriev I.V."/>
            <person name="Buss L.W."/>
            <person name="Schierwater B."/>
            <person name="Dellaporta S.L."/>
            <person name="Rokhsar D.S."/>
        </authorList>
    </citation>
    <scope>NUCLEOTIDE SEQUENCE [LARGE SCALE GENOMIC DNA]</scope>
    <source>
        <strain evidence="12 13">Grell-BS-1999</strain>
    </source>
</reference>
<evidence type="ECO:0000256" key="7">
    <source>
        <dbReference type="ARBA" id="ARBA00035085"/>
    </source>
</evidence>
<organism evidence="12 13">
    <name type="scientific">Trichoplax adhaerens</name>
    <name type="common">Trichoplax reptans</name>
    <dbReference type="NCBI Taxonomy" id="10228"/>
    <lineage>
        <taxon>Eukaryota</taxon>
        <taxon>Metazoa</taxon>
        <taxon>Placozoa</taxon>
        <taxon>Uniplacotomia</taxon>
        <taxon>Trichoplacea</taxon>
        <taxon>Trichoplacidae</taxon>
        <taxon>Trichoplax</taxon>
    </lineage>
</organism>
<dbReference type="RefSeq" id="XP_002112186.1">
    <property type="nucleotide sequence ID" value="XM_002112150.1"/>
</dbReference>
<comment type="similarity">
    <text evidence="2">Belongs to the Golgi pH regulator (TC 1.A.38) family.</text>
</comment>
<evidence type="ECO:0000259" key="10">
    <source>
        <dbReference type="Pfam" id="PF12430"/>
    </source>
</evidence>
<dbReference type="HOGENOM" id="CLU_030540_1_0_1"/>
<evidence type="ECO:0000256" key="8">
    <source>
        <dbReference type="ARBA" id="ARBA00044702"/>
    </source>
</evidence>
<dbReference type="PhylomeDB" id="B3RTM1"/>
<dbReference type="InterPro" id="IPR022535">
    <property type="entry name" value="Golgi_pH-regulator_cons_dom"/>
</dbReference>
<dbReference type="GO" id="GO:0016020">
    <property type="term" value="C:membrane"/>
    <property type="evidence" value="ECO:0007669"/>
    <property type="project" value="UniProtKB-SubCell"/>
</dbReference>
<evidence type="ECO:0000256" key="4">
    <source>
        <dbReference type="ARBA" id="ARBA00022989"/>
    </source>
</evidence>
<dbReference type="OrthoDB" id="264392at2759"/>
<proteinExistence type="inferred from homology"/>
<feature type="transmembrane region" description="Helical" evidence="9">
    <location>
        <begin position="341"/>
        <end position="365"/>
    </location>
</feature>
<dbReference type="STRING" id="10228.B3RTM1"/>
<evidence type="ECO:0000313" key="13">
    <source>
        <dbReference type="Proteomes" id="UP000009022"/>
    </source>
</evidence>
<dbReference type="PANTHER" id="PTHR15948">
    <property type="entry name" value="G-PROTEIN COUPLED RECEPTOR 89-RELATED"/>
    <property type="match status" value="1"/>
</dbReference>
<gene>
    <name evidence="12" type="ORF">TRIADDRAFT_23402</name>
</gene>
<feature type="transmembrane region" description="Helical" evidence="9">
    <location>
        <begin position="420"/>
        <end position="442"/>
    </location>
</feature>
<evidence type="ECO:0000256" key="6">
    <source>
        <dbReference type="ARBA" id="ARBA00024145"/>
    </source>
</evidence>
<accession>B3RTM1</accession>
<keyword evidence="5 9" id="KW-0472">Membrane</keyword>
<sequence>MSFITDSVIMFISQILFFGFGWLFFMRRLFKDYEVRHVMVQFIFSVTFALSCTMFELIIFEIMGFLDPGSRFFHWKLGLYSMLCMAVLILPFYIAYYAVGNTRIGPFHRNRFITALVSWFVFIYFFWKLGDPFPILSRKHGILSIEQLVSRVGVIGVTIIGILSGFGAVNCPYTYMAVFTRNISDGDIYSLEKRITQTIDMILTKKKRYIKFGTAATQEQKKSRMQFVWNMISGGSAGSENISHLKNEVDALEELSRQLFLESVDMHATKARIAYSRTLKGRYFNLMGYFFSLYCIWKIFICTINIVFDRVGKTDPVTRGFEILVNYLGFDVDVKFWSQHVSFFLVGIMIVTSIRGLLITLTKFFNAISSSKSSNAIVLCLAEIMGMYFVSSVVLMRMNVPAKYRLIITKVLGDLQFSFYHRWFDVIFLISALSSIGFLYVAHKHVPEKIS</sequence>
<dbReference type="KEGG" id="tad:TRIADDRAFT_23402"/>
<feature type="transmembrane region" description="Helical" evidence="9">
    <location>
        <begin position="377"/>
        <end position="400"/>
    </location>
</feature>
<comment type="catalytic activity">
    <reaction evidence="6">
        <text>iodide(out) = iodide(in)</text>
        <dbReference type="Rhea" id="RHEA:66324"/>
        <dbReference type="ChEBI" id="CHEBI:16382"/>
    </reaction>
</comment>
<evidence type="ECO:0000256" key="1">
    <source>
        <dbReference type="ARBA" id="ARBA00004141"/>
    </source>
</evidence>
<dbReference type="InParanoid" id="B3RTM1"/>
<feature type="transmembrane region" description="Helical" evidence="9">
    <location>
        <begin position="79"/>
        <end position="99"/>
    </location>
</feature>
<dbReference type="Pfam" id="PF12537">
    <property type="entry name" value="GPHR_N"/>
    <property type="match status" value="1"/>
</dbReference>
<evidence type="ECO:0000313" key="12">
    <source>
        <dbReference type="EMBL" id="EDV26153.1"/>
    </source>
</evidence>
<dbReference type="Proteomes" id="UP000009022">
    <property type="component" value="Unassembled WGS sequence"/>
</dbReference>
<comment type="subcellular location">
    <subcellularLocation>
        <location evidence="1">Membrane</location>
        <topology evidence="1">Multi-pass membrane protein</topology>
    </subcellularLocation>
</comment>
<dbReference type="eggNOG" id="KOG2417">
    <property type="taxonomic scope" value="Eukaryota"/>
</dbReference>
<evidence type="ECO:0008006" key="14">
    <source>
        <dbReference type="Google" id="ProtNLM"/>
    </source>
</evidence>
<feature type="domain" description="Golgi pH regulator conserved" evidence="11">
    <location>
        <begin position="144"/>
        <end position="209"/>
    </location>
</feature>